<name>E5A2Y0_LEPMJ</name>
<dbReference type="EC" id="3.4.19.12" evidence="2"/>
<comment type="catalytic activity">
    <reaction evidence="1">
        <text>Thiol-dependent hydrolysis of ester, thioester, amide, peptide and isopeptide bonds formed by the C-terminal Gly of ubiquitin (a 76-residue protein attached to proteins as an intracellular targeting signal).</text>
        <dbReference type="EC" id="3.4.19.12"/>
    </reaction>
</comment>
<evidence type="ECO:0000313" key="11">
    <source>
        <dbReference type="Proteomes" id="UP000002668"/>
    </source>
</evidence>
<organism evidence="11">
    <name type="scientific">Leptosphaeria maculans (strain JN3 / isolate v23.1.3 / race Av1-4-5-6-7-8)</name>
    <name type="common">Blackleg fungus</name>
    <name type="synonym">Phoma lingam</name>
    <dbReference type="NCBI Taxonomy" id="985895"/>
    <lineage>
        <taxon>Eukaryota</taxon>
        <taxon>Fungi</taxon>
        <taxon>Dikarya</taxon>
        <taxon>Ascomycota</taxon>
        <taxon>Pezizomycotina</taxon>
        <taxon>Dothideomycetes</taxon>
        <taxon>Pleosporomycetidae</taxon>
        <taxon>Pleosporales</taxon>
        <taxon>Pleosporineae</taxon>
        <taxon>Leptosphaeriaceae</taxon>
        <taxon>Plenodomus</taxon>
        <taxon>Plenodomus lingam/Leptosphaeria maculans species complex</taxon>
    </lineage>
</organism>
<dbReference type="VEuPathDB" id="FungiDB:LEMA_P094020.1"/>
<keyword evidence="5" id="KW-0378">Hydrolase</keyword>
<dbReference type="HOGENOM" id="CLU_000211_1_0_1"/>
<keyword evidence="3" id="KW-0645">Protease</keyword>
<feature type="domain" description="DUF6606" evidence="9">
    <location>
        <begin position="7"/>
        <end position="281"/>
    </location>
</feature>
<dbReference type="PANTHER" id="PTHR13367:SF33">
    <property type="entry name" value="P-LOOP CONTAINING NUCLEOSIDE TRIPHOSPHATE HYDROLASE PROTEIN"/>
    <property type="match status" value="1"/>
</dbReference>
<dbReference type="STRING" id="985895.E5A2Y0"/>
<keyword evidence="11" id="KW-1185">Reference proteome</keyword>
<evidence type="ECO:0000259" key="8">
    <source>
        <dbReference type="Pfam" id="PF12359"/>
    </source>
</evidence>
<keyword evidence="6" id="KW-0788">Thiol protease</keyword>
<dbReference type="InterPro" id="IPR046541">
    <property type="entry name" value="DUF6606"/>
</dbReference>
<dbReference type="Proteomes" id="UP000002668">
    <property type="component" value="Genome"/>
</dbReference>
<evidence type="ECO:0000259" key="7">
    <source>
        <dbReference type="Pfam" id="PF12340"/>
    </source>
</evidence>
<protein>
    <recommendedName>
        <fullName evidence="2">ubiquitinyl hydrolase 1</fullName>
        <ecNumber evidence="2">3.4.19.12</ecNumber>
    </recommendedName>
</protein>
<dbReference type="Pfam" id="PF12359">
    <property type="entry name" value="DUF3645"/>
    <property type="match status" value="1"/>
</dbReference>
<evidence type="ECO:0000256" key="4">
    <source>
        <dbReference type="ARBA" id="ARBA00022786"/>
    </source>
</evidence>
<dbReference type="Pfam" id="PF20255">
    <property type="entry name" value="DUF6606"/>
    <property type="match status" value="1"/>
</dbReference>
<keyword evidence="4" id="KW-0833">Ubl conjugation pathway</keyword>
<evidence type="ECO:0000256" key="3">
    <source>
        <dbReference type="ARBA" id="ARBA00022670"/>
    </source>
</evidence>
<dbReference type="eggNOG" id="ENOG502QUFK">
    <property type="taxonomic scope" value="Eukaryota"/>
</dbReference>
<dbReference type="InterPro" id="IPR022105">
    <property type="entry name" value="DUF3645"/>
</dbReference>
<feature type="domain" description="DUF3638" evidence="7">
    <location>
        <begin position="1993"/>
        <end position="2216"/>
    </location>
</feature>
<reference evidence="11" key="1">
    <citation type="journal article" date="2011" name="Nat. Commun.">
        <title>Effector diversification within compartments of the Leptosphaeria maculans genome affected by Repeat-Induced Point mutations.</title>
        <authorList>
            <person name="Rouxel T."/>
            <person name="Grandaubert J."/>
            <person name="Hane J.K."/>
            <person name="Hoede C."/>
            <person name="van de Wouw A.P."/>
            <person name="Couloux A."/>
            <person name="Dominguez V."/>
            <person name="Anthouard V."/>
            <person name="Bally P."/>
            <person name="Bourras S."/>
            <person name="Cozijnsen A.J."/>
            <person name="Ciuffetti L.M."/>
            <person name="Degrave A."/>
            <person name="Dilmaghani A."/>
            <person name="Duret L."/>
            <person name="Fudal I."/>
            <person name="Goodwin S.B."/>
            <person name="Gout L."/>
            <person name="Glaser N."/>
            <person name="Linglin J."/>
            <person name="Kema G.H.J."/>
            <person name="Lapalu N."/>
            <person name="Lawrence C.B."/>
            <person name="May K."/>
            <person name="Meyer M."/>
            <person name="Ollivier B."/>
            <person name="Poulain J."/>
            <person name="Schoch C.L."/>
            <person name="Simon A."/>
            <person name="Spatafora J.W."/>
            <person name="Stachowiak A."/>
            <person name="Turgeon B.G."/>
            <person name="Tyler B.M."/>
            <person name="Vincent D."/>
            <person name="Weissenbach J."/>
            <person name="Amselem J."/>
            <person name="Quesneville H."/>
            <person name="Oliver R.P."/>
            <person name="Wincker P."/>
            <person name="Balesdent M.-H."/>
            <person name="Howlett B.J."/>
        </authorList>
    </citation>
    <scope>NUCLEOTIDE SEQUENCE [LARGE SCALE GENOMIC DNA]</scope>
    <source>
        <strain evidence="11">JN3 / isolate v23.1.3 / race Av1-4-5-6-7-8</strain>
    </source>
</reference>
<gene>
    <name evidence="10" type="ORF">LEMA_P094020.1</name>
</gene>
<dbReference type="PANTHER" id="PTHR13367">
    <property type="entry name" value="UBIQUITIN THIOESTERASE"/>
    <property type="match status" value="1"/>
</dbReference>
<dbReference type="InterPro" id="IPR051346">
    <property type="entry name" value="OTU_Deubiquitinase"/>
</dbReference>
<sequence length="3089" mass="350644">MSVFIDVFNHLVLPPQLLGRQDESIGSTGDAIIARLIQATLTLSRITSQEQTTPWYAISQSLHRYQSLHAHGRLEKLSLICQFRKINQEQPLLLHIAEQNAALIVRYNTSTQTEAVIFEAFEISPSSTEVLASEGALICDFPDCSAQVPLAEFEKPSFQHALAEFLEKGSMEPLRCFQALVTKAQTPIVESRDTGSPGLVTHLLIPLLESIGSSVDDDIPRLRKRVRDDANIGVAEFPWRRSPLWITLRVGIQRQLQITLGNESGRAYYKFLIVTLLIELLLECPGRLAPELTMTLRAKVCRRLAKLEQEKSKSPELYGSLFITTAAFFKESIIKVTHLVNLAWEKFRRDTTRSVPHLPTRADQQSLFLSLPNSGSYLQNVLKLPRAQERTSPSLQLPPLHDTTVEQVEKFTDMYHGLTRLESKIEKQEEPQLIGDRTLESICEKLSEAILGLMNTVGAAYNSDPEQMSIFILSLFRLWVRLDKYMVKISPLLLEYHPVFTPELLDALHIPTAAGMRRLRDIQNYIRNRCERCIYQTTIFSEPKEECFVVKYVSTSSSMQQLHQRILVATEASRQAKVSELERWCSEYDEHCLGISGGICTCTFKRDGERDVRGCTKCWHWRVRNRMRIFAHEDFLPNDAIKAAAVIFELAIPRSFAAYRNATWKILMLAYPTKPQSGSPTVLLKDYGPLTAYASRNSTGITIASTSKSFLGTHYKVSKKKLRASESDVLYPNGLNFSYFDIGSGTWVKDFNKPLTFQHECGVYVPLSLRSSVIQSSLHPPTVTTGPSSYEIVASETQCPPSVSVHEFTACQRLISGKTRRWLTMLVELGASNVNFSSESTMHLFNHLAIQAGPAKNKDDTFGDIHSVFDDMSFCDSLAAQVEKRLSDITSNWREVHCMEVMITLTLRLCDLAVPMIRADNLLVQARHITLDWITRLRADVRNAKETSIGETAASYAFWAALLCRRTFSNITESDTMMSESDLSTFVQASLALQENLLVDLAKLPPVLKRILIRDTKITYKIRKVLLRSIKAQPQSIGIAINASWSEPGSSARKLFDGWQQVSPRHDRWVVSFMNNSKNPANTQVVHYNFIEGHLLVDGKPLGRLPHDVRESDEVRQLFGDQRLLTFPSAEFGMSYVLASPICNHEIHFGSRNGQVVIRAWSQDELLEYIPSHRFVGPEAVDLPDGLISNCAHWLNLSTKCLEIRRKPVLWRTRMNDWRVDLIKWQAHRSNRTLLVDPNSTLFKQVADIFRHFEDSRKITIFQPIHSKGNLSVELRHLELAFFVNTKGLLQCRELNEEIDPNQDAGTLYGLESKIVLRDIANIKRRSIITPYEAISSARRGMHVTVRAACSTDYAKFGIDDVLGRLSCPLEPRILYAKAQFHAYTSFVIPDPLTGRTGTEEALHMLQSAYCQPWQPLGRVAIDILKTIADLSPKREYYPAHKQALQAVSWNARLTVTIQHDAYEGLVQKILDRSNYLEVFAQNAAKDVNISAYVPSHLRKRGLAQRRVYERSVGDTIRPAASDCMYKSRGQQPNSMQARKVYHIANLFQTKPFQINTSRELSAILQDWQLIGGFHTVRRAEVASLSDLVEKNVNEQWGSLVDICRHSDINEPYSLMFRLSLMSLNGTTDLDTIKILAAFASLPTLRNLIPPSCSSFNQFKLNEKPSVKSIFRIISADLPEKRHQINTRAEVEHRKACEAEGKRLAQHFLDQWPHEEVNLRGFDSDELDIGLAMERVIPEWERLHSNLALSEYVIRVQDVLRHHEGPGDMSYSKAWDWAQEQFHGETHDPVIPSILGDILPKSLPGPLDRHACELLLPNDIRISVGATQEIIATKPVKENVELRQILCAFVKASNPLRQQYGLDLKMSLDALEKTSNQTLVQHTSPNITVNARCIRDLRTVIATHLAQIQRALSSNDDRFSWLDLGNLWPCMTSISLLEQLRSRSSSKFGDFVQEAIVAHGILITKLQRLVRIHNALYRGKSNSLSEELGNSGHGNWNPLEWPDWLLLEIDSDILIRQEQVDVAHAIIAPESRNNTVLQLNMGKGKTSCIVPMAMAVIGDGKQLPRLIVPKPLLLPTAQMIQSRLGGLVGREIRHIPFYRRTNISRRTLQLYRDLHQEILDVQGVVLIAPEHLLSYKLSGLQHLASANLETACEMIEFQKYLSSVCRDVLDESDVSLAVKTQLIYPSGKQTTVDGHPHRWQVAQSLLSLVKDHLPELEHKFPRNIEVLQRGQGYPMIYILQADVEEDLHRHIVDEICTGRTSFLRFADCTTDSSIESLRRVLLETSLDHELLGRVAKLFTDDNIAFKTLLLVRGLLRNRILLLCLRKRWNVQYGLHPKRDPIAVPFEAKGIPSEQAEFGHPDAAILFTCLAFYYTGLSRVQFREALRHILASHDPASEYDRWTSSCDSLPEALHHWNVINSDDHDQVGELWRHLRADRTVLDHYMNHFVFPAHAKQFDIKLQASGWDLPLFTRTEFDNPLTGARTTGFSGTNDNKMMLPLTIQQSDLPSLHQTNAEVLTYLLQERNRAYHVVARGEKRLSEREFLEQLREKNIRVLIDAGAYILEMSNENLVKAWMDIDTRPPAAVYFGADNRAWVRYRGIKESVPLLATPFVDNMDNCLVYLDEAHTRGIDLKLPQDACGALTLALGQTKDHTVQAAMRLRQLPTTQSVCFFAFPETHQSILDVCGMNETDRVNSSHVVTWLLEQTCRSNEQLQNLYVSQGADFCNRINAEWENADFLSNAKDRSAYVQVLQHPEQQTLEELYGSHKEHTHVPSSSTTKFTQLQTFKNKLNELRLNMSNTATNLHSSALEEVEQEREVEFQVEEVREVQKALHHKAHVFPGLHPAISGFVSTGRLCGVEGYEHVFDAVSRTSIGKRFDISGTESCLFVSAEFMKTIKTTMVDLIDNHLRPVEWILYNPTTFNALIIIAEEAEMVIPQIRNQAFRSKVHLLTYSAPVTKKMVQFSSLRYYSLPALQSDYIIPRSLTVELGIFAGRLYMQYDECAPLVDYIDKASMNRRSNARTNDTIRFILEWVSLRRRGHDIMHTPLGYVCQGRPLGMEHAFFVTNHASNNGVVNSYHNNGAVTGAQVD</sequence>
<dbReference type="GeneID" id="13285962"/>
<evidence type="ECO:0000256" key="5">
    <source>
        <dbReference type="ARBA" id="ARBA00022801"/>
    </source>
</evidence>
<dbReference type="GO" id="GO:0006508">
    <property type="term" value="P:proteolysis"/>
    <property type="evidence" value="ECO:0007669"/>
    <property type="project" value="UniProtKB-KW"/>
</dbReference>
<dbReference type="GO" id="GO:0004843">
    <property type="term" value="F:cysteine-type deubiquitinase activity"/>
    <property type="evidence" value="ECO:0007669"/>
    <property type="project" value="UniProtKB-EC"/>
</dbReference>
<feature type="domain" description="DUF3645" evidence="8">
    <location>
        <begin position="2335"/>
        <end position="2367"/>
    </location>
</feature>
<dbReference type="OMA" id="DIMHTPM"/>
<dbReference type="Pfam" id="PF12340">
    <property type="entry name" value="DUF3638"/>
    <property type="match status" value="1"/>
</dbReference>
<dbReference type="InterPro" id="IPR022099">
    <property type="entry name" value="DUF3638"/>
</dbReference>
<dbReference type="OrthoDB" id="3182339at2759"/>
<evidence type="ECO:0000256" key="2">
    <source>
        <dbReference type="ARBA" id="ARBA00012759"/>
    </source>
</evidence>
<proteinExistence type="predicted"/>
<evidence type="ECO:0000313" key="10">
    <source>
        <dbReference type="EMBL" id="CBX97993.1"/>
    </source>
</evidence>
<dbReference type="EMBL" id="FP929133">
    <property type="protein sequence ID" value="CBX97993.1"/>
    <property type="molecule type" value="Genomic_DNA"/>
</dbReference>
<dbReference type="InParanoid" id="E5A2Y0"/>
<accession>E5A2Y0</accession>
<evidence type="ECO:0000259" key="9">
    <source>
        <dbReference type="Pfam" id="PF20255"/>
    </source>
</evidence>
<evidence type="ECO:0000256" key="6">
    <source>
        <dbReference type="ARBA" id="ARBA00022807"/>
    </source>
</evidence>
<evidence type="ECO:0000256" key="1">
    <source>
        <dbReference type="ARBA" id="ARBA00000707"/>
    </source>
</evidence>